<dbReference type="InterPro" id="IPR003593">
    <property type="entry name" value="AAA+_ATPase"/>
</dbReference>
<dbReference type="PANTHER" id="PTHR43820:SF2">
    <property type="entry name" value="ABC TRANSPORTER ATP-BINDING PROTEIN"/>
    <property type="match status" value="1"/>
</dbReference>
<dbReference type="InterPro" id="IPR003439">
    <property type="entry name" value="ABC_transporter-like_ATP-bd"/>
</dbReference>
<feature type="domain" description="ABC transporter" evidence="7">
    <location>
        <begin position="22"/>
        <end position="258"/>
    </location>
</feature>
<evidence type="ECO:0000259" key="7">
    <source>
        <dbReference type="PROSITE" id="PS50893"/>
    </source>
</evidence>
<dbReference type="SMART" id="SM00382">
    <property type="entry name" value="AAA"/>
    <property type="match status" value="1"/>
</dbReference>
<reference evidence="8" key="1">
    <citation type="submission" date="2020-05" db="EMBL/GenBank/DDBJ databases">
        <authorList>
            <person name="Delgado-Blas J."/>
        </authorList>
    </citation>
    <scope>NUCLEOTIDE SEQUENCE</scope>
    <source>
        <strain evidence="8">BB1454</strain>
    </source>
</reference>
<dbReference type="PANTHER" id="PTHR43820">
    <property type="entry name" value="HIGH-AFFINITY BRANCHED-CHAIN AMINO ACID TRANSPORT ATP-BINDING PROTEIN LIVF"/>
    <property type="match status" value="1"/>
</dbReference>
<dbReference type="GO" id="GO:0005524">
    <property type="term" value="F:ATP binding"/>
    <property type="evidence" value="ECO:0007669"/>
    <property type="project" value="UniProtKB-KW"/>
</dbReference>
<evidence type="ECO:0000313" key="9">
    <source>
        <dbReference type="Proteomes" id="UP000834458"/>
    </source>
</evidence>
<dbReference type="SUPFAM" id="SSF52540">
    <property type="entry name" value="P-loop containing nucleoside triphosphate hydrolases"/>
    <property type="match status" value="1"/>
</dbReference>
<dbReference type="GO" id="GO:0016887">
    <property type="term" value="F:ATP hydrolysis activity"/>
    <property type="evidence" value="ECO:0007669"/>
    <property type="project" value="InterPro"/>
</dbReference>
<dbReference type="GO" id="GO:0015658">
    <property type="term" value="F:branched-chain amino acid transmembrane transporter activity"/>
    <property type="evidence" value="ECO:0007669"/>
    <property type="project" value="TreeGrafter"/>
</dbReference>
<keyword evidence="6" id="KW-0029">Amino-acid transport</keyword>
<name>A0AA35D6V6_9BURK</name>
<dbReference type="Gene3D" id="3.40.50.300">
    <property type="entry name" value="P-loop containing nucleotide triphosphate hydrolases"/>
    <property type="match status" value="1"/>
</dbReference>
<sequence>MMEMDSGMGKQDGREQPKTPLLQVDGLHAWYGAAHILHGVSVQVGRGEVVALMGRNGAGKSTTLKSIAALVPRREGKILFRGEDLARKAAHQIAQRGLGYVPEDRRIFTELTVLENLEVGRQPPRTWPDGTAVPHWTPEKLFALFPNLGEMPDRLGGRMSGGEQQMLTVARTLMGQPCLVLLDEPSEGVAPLIVEQMARTILQLKQAGIGILLSEQNLPFAQAVADRAYVLEKGQIVWSGAMAALAGDANVRRQYLGV</sequence>
<evidence type="ECO:0000256" key="2">
    <source>
        <dbReference type="ARBA" id="ARBA00022448"/>
    </source>
</evidence>
<evidence type="ECO:0000256" key="3">
    <source>
        <dbReference type="ARBA" id="ARBA00022475"/>
    </source>
</evidence>
<evidence type="ECO:0000256" key="4">
    <source>
        <dbReference type="ARBA" id="ARBA00022741"/>
    </source>
</evidence>
<keyword evidence="5" id="KW-0067">ATP-binding</keyword>
<gene>
    <name evidence="8" type="primary">livF_5</name>
    <name evidence="8" type="ORF">GHA_01561</name>
</gene>
<dbReference type="InterPro" id="IPR052156">
    <property type="entry name" value="BCAA_Transport_ATP-bd_LivF"/>
</dbReference>
<dbReference type="InterPro" id="IPR027417">
    <property type="entry name" value="P-loop_NTPase"/>
</dbReference>
<dbReference type="Proteomes" id="UP000834458">
    <property type="component" value="Unassembled WGS sequence"/>
</dbReference>
<comment type="caution">
    <text evidence="8">The sequence shown here is derived from an EMBL/GenBank/DDBJ whole genome shotgun (WGS) entry which is preliminary data.</text>
</comment>
<evidence type="ECO:0000256" key="5">
    <source>
        <dbReference type="ARBA" id="ARBA00022840"/>
    </source>
</evidence>
<organism evidence="8 9">
    <name type="scientific">Comamonas aquatica</name>
    <dbReference type="NCBI Taxonomy" id="225991"/>
    <lineage>
        <taxon>Bacteria</taxon>
        <taxon>Pseudomonadati</taxon>
        <taxon>Pseudomonadota</taxon>
        <taxon>Betaproteobacteria</taxon>
        <taxon>Burkholderiales</taxon>
        <taxon>Comamonadaceae</taxon>
        <taxon>Comamonas</taxon>
    </lineage>
</organism>
<accession>A0AA35D6V6</accession>
<keyword evidence="3" id="KW-1003">Cell membrane</keyword>
<dbReference type="GO" id="GO:0015807">
    <property type="term" value="P:L-amino acid transport"/>
    <property type="evidence" value="ECO:0007669"/>
    <property type="project" value="TreeGrafter"/>
</dbReference>
<dbReference type="CDD" id="cd03224">
    <property type="entry name" value="ABC_TM1139_LivF_branched"/>
    <property type="match status" value="1"/>
</dbReference>
<evidence type="ECO:0000313" key="8">
    <source>
        <dbReference type="EMBL" id="CAB5683783.1"/>
    </source>
</evidence>
<dbReference type="PROSITE" id="PS00211">
    <property type="entry name" value="ABC_TRANSPORTER_1"/>
    <property type="match status" value="1"/>
</dbReference>
<dbReference type="EMBL" id="CAHPSC010000017">
    <property type="protein sequence ID" value="CAB5683783.1"/>
    <property type="molecule type" value="Genomic_DNA"/>
</dbReference>
<proteinExistence type="inferred from homology"/>
<evidence type="ECO:0000256" key="1">
    <source>
        <dbReference type="ARBA" id="ARBA00005417"/>
    </source>
</evidence>
<keyword evidence="4" id="KW-0547">Nucleotide-binding</keyword>
<keyword evidence="2" id="KW-0813">Transport</keyword>
<evidence type="ECO:0000256" key="6">
    <source>
        <dbReference type="ARBA" id="ARBA00022970"/>
    </source>
</evidence>
<keyword evidence="3" id="KW-0472">Membrane</keyword>
<dbReference type="Pfam" id="PF00005">
    <property type="entry name" value="ABC_tran"/>
    <property type="match status" value="1"/>
</dbReference>
<dbReference type="InterPro" id="IPR017871">
    <property type="entry name" value="ABC_transporter-like_CS"/>
</dbReference>
<dbReference type="PROSITE" id="PS50893">
    <property type="entry name" value="ABC_TRANSPORTER_2"/>
    <property type="match status" value="1"/>
</dbReference>
<protein>
    <submittedName>
        <fullName evidence="8">LIV-I protein F</fullName>
    </submittedName>
</protein>
<comment type="similarity">
    <text evidence="1">Belongs to the ABC transporter superfamily.</text>
</comment>
<dbReference type="AlphaFoldDB" id="A0AA35D6V6"/>